<evidence type="ECO:0000313" key="3">
    <source>
        <dbReference type="Proteomes" id="UP000004995"/>
    </source>
</evidence>
<dbReference type="EMBL" id="AGNK02003428">
    <property type="status" value="NOT_ANNOTATED_CDS"/>
    <property type="molecule type" value="Genomic_DNA"/>
</dbReference>
<evidence type="ECO:0000256" key="1">
    <source>
        <dbReference type="SAM" id="Phobius"/>
    </source>
</evidence>
<name>K3XU83_SETIT</name>
<dbReference type="InParanoid" id="K3XU83"/>
<reference evidence="3" key="1">
    <citation type="journal article" date="2012" name="Nat. Biotechnol.">
        <title>Reference genome sequence of the model plant Setaria.</title>
        <authorList>
            <person name="Bennetzen J.L."/>
            <person name="Schmutz J."/>
            <person name="Wang H."/>
            <person name="Percifield R."/>
            <person name="Hawkins J."/>
            <person name="Pontaroli A.C."/>
            <person name="Estep M."/>
            <person name="Feng L."/>
            <person name="Vaughn J.N."/>
            <person name="Grimwood J."/>
            <person name="Jenkins J."/>
            <person name="Barry K."/>
            <person name="Lindquist E."/>
            <person name="Hellsten U."/>
            <person name="Deshpande S."/>
            <person name="Wang X."/>
            <person name="Wu X."/>
            <person name="Mitros T."/>
            <person name="Triplett J."/>
            <person name="Yang X."/>
            <person name="Ye C.Y."/>
            <person name="Mauro-Herrera M."/>
            <person name="Wang L."/>
            <person name="Li P."/>
            <person name="Sharma M."/>
            <person name="Sharma R."/>
            <person name="Ronald P.C."/>
            <person name="Panaud O."/>
            <person name="Kellogg E.A."/>
            <person name="Brutnell T.P."/>
            <person name="Doust A.N."/>
            <person name="Tuskan G.A."/>
            <person name="Rokhsar D."/>
            <person name="Devos K.M."/>
        </authorList>
    </citation>
    <scope>NUCLEOTIDE SEQUENCE [LARGE SCALE GENOMIC DNA]</scope>
    <source>
        <strain evidence="3">cv. Yugu1</strain>
    </source>
</reference>
<dbReference type="Proteomes" id="UP000004995">
    <property type="component" value="Unassembled WGS sequence"/>
</dbReference>
<reference evidence="2" key="2">
    <citation type="submission" date="2018-08" db="UniProtKB">
        <authorList>
            <consortium name="EnsemblPlants"/>
        </authorList>
    </citation>
    <scope>IDENTIFICATION</scope>
    <source>
        <strain evidence="2">Yugu1</strain>
    </source>
</reference>
<dbReference type="EnsemblPlants" id="KQL08212">
    <property type="protein sequence ID" value="KQL08212"/>
    <property type="gene ID" value="SETIT_005490mg"/>
</dbReference>
<dbReference type="AlphaFoldDB" id="K3XU83"/>
<keyword evidence="1" id="KW-0812">Transmembrane</keyword>
<sequence>MHSSFFGHAHYFQPPFSQMLKLHFLECLKILHFVLYCSSAMPLIVITSCAAQLAFICFVSPWCLGALRFSYSKFFILLFVN</sequence>
<proteinExistence type="predicted"/>
<keyword evidence="1" id="KW-0472">Membrane</keyword>
<dbReference type="HOGENOM" id="CLU_2578415_0_0_1"/>
<keyword evidence="3" id="KW-1185">Reference proteome</keyword>
<feature type="transmembrane region" description="Helical" evidence="1">
    <location>
        <begin position="43"/>
        <end position="67"/>
    </location>
</feature>
<keyword evidence="1" id="KW-1133">Transmembrane helix</keyword>
<accession>K3XU83</accession>
<evidence type="ECO:0000313" key="2">
    <source>
        <dbReference type="EnsemblPlants" id="KQL08212"/>
    </source>
</evidence>
<dbReference type="Gramene" id="KQL08212">
    <property type="protein sequence ID" value="KQL08212"/>
    <property type="gene ID" value="SETIT_005490mg"/>
</dbReference>
<organism evidence="2 3">
    <name type="scientific">Setaria italica</name>
    <name type="common">Foxtail millet</name>
    <name type="synonym">Panicum italicum</name>
    <dbReference type="NCBI Taxonomy" id="4555"/>
    <lineage>
        <taxon>Eukaryota</taxon>
        <taxon>Viridiplantae</taxon>
        <taxon>Streptophyta</taxon>
        <taxon>Embryophyta</taxon>
        <taxon>Tracheophyta</taxon>
        <taxon>Spermatophyta</taxon>
        <taxon>Magnoliopsida</taxon>
        <taxon>Liliopsida</taxon>
        <taxon>Poales</taxon>
        <taxon>Poaceae</taxon>
        <taxon>PACMAD clade</taxon>
        <taxon>Panicoideae</taxon>
        <taxon>Panicodae</taxon>
        <taxon>Paniceae</taxon>
        <taxon>Cenchrinae</taxon>
        <taxon>Setaria</taxon>
    </lineage>
</organism>
<protein>
    <submittedName>
        <fullName evidence="2">Uncharacterized protein</fullName>
    </submittedName>
</protein>